<keyword evidence="2" id="KW-1133">Transmembrane helix</keyword>
<comment type="caution">
    <text evidence="4">The sequence shown here is derived from an EMBL/GenBank/DDBJ whole genome shotgun (WGS) entry which is preliminary data.</text>
</comment>
<dbReference type="PANTHER" id="PTHR43630:SF2">
    <property type="entry name" value="GLYCOSYLTRANSFERASE"/>
    <property type="match status" value="1"/>
</dbReference>
<dbReference type="InterPro" id="IPR001173">
    <property type="entry name" value="Glyco_trans_2-like"/>
</dbReference>
<keyword evidence="4" id="KW-0328">Glycosyltransferase</keyword>
<dbReference type="RefSeq" id="WP_347287009.1">
    <property type="nucleotide sequence ID" value="NZ_JAUZQE010000015.1"/>
</dbReference>
<dbReference type="CDD" id="cd02511">
    <property type="entry name" value="Beta4Glucosyltransferase"/>
    <property type="match status" value="1"/>
</dbReference>
<sequence>MSAGATRERATLSVILITKNEAHNIDECLESVAFADEIVVVDSGSTDATRELAAARGARVVRTDDWPGFGPQKNRALDLAGCDWVLSIDADERVTPELAAEIRTVLEADVAARTSSSVGGASHSAYRIARLSNFGGRWIRHSGWWPDHVLRLFRRGTARFKDVPVHESVITDEPVGTLNGHFLHYPYASLEHYIAKINHYSSEAAAMMHARGKRTTVLGAWGHAVWTFVRIYLLRKGFLDGREGFILAMMGAAGSFFRYTKLLFLNRRQQK</sequence>
<organism evidence="4 5">
    <name type="scientific">Yanghanlia caeni</name>
    <dbReference type="NCBI Taxonomy" id="3064283"/>
    <lineage>
        <taxon>Bacteria</taxon>
        <taxon>Pseudomonadati</taxon>
        <taxon>Pseudomonadota</taxon>
        <taxon>Betaproteobacteria</taxon>
        <taxon>Burkholderiales</taxon>
        <taxon>Alcaligenaceae</taxon>
        <taxon>Yanghanlia</taxon>
    </lineage>
</organism>
<dbReference type="InterPro" id="IPR029044">
    <property type="entry name" value="Nucleotide-diphossugar_trans"/>
</dbReference>
<keyword evidence="5" id="KW-1185">Reference proteome</keyword>
<dbReference type="Proteomes" id="UP001232156">
    <property type="component" value="Unassembled WGS sequence"/>
</dbReference>
<evidence type="ECO:0000256" key="1">
    <source>
        <dbReference type="ARBA" id="ARBA00038494"/>
    </source>
</evidence>
<proteinExistence type="inferred from homology"/>
<dbReference type="GO" id="GO:0016757">
    <property type="term" value="F:glycosyltransferase activity"/>
    <property type="evidence" value="ECO:0007669"/>
    <property type="project" value="UniProtKB-KW"/>
</dbReference>
<gene>
    <name evidence="4" type="ORF">Q8947_08285</name>
</gene>
<evidence type="ECO:0000313" key="4">
    <source>
        <dbReference type="EMBL" id="MDR4125981.1"/>
    </source>
</evidence>
<keyword evidence="2" id="KW-0472">Membrane</keyword>
<feature type="transmembrane region" description="Helical" evidence="2">
    <location>
        <begin position="245"/>
        <end position="265"/>
    </location>
</feature>
<evidence type="ECO:0000313" key="5">
    <source>
        <dbReference type="Proteomes" id="UP001232156"/>
    </source>
</evidence>
<feature type="transmembrane region" description="Helical" evidence="2">
    <location>
        <begin position="215"/>
        <end position="233"/>
    </location>
</feature>
<evidence type="ECO:0000259" key="3">
    <source>
        <dbReference type="Pfam" id="PF00535"/>
    </source>
</evidence>
<comment type="similarity">
    <text evidence="1">Belongs to the glycosyltransferase 2 family. WaaE/KdtX subfamily.</text>
</comment>
<dbReference type="Gene3D" id="3.90.550.10">
    <property type="entry name" value="Spore Coat Polysaccharide Biosynthesis Protein SpsA, Chain A"/>
    <property type="match status" value="1"/>
</dbReference>
<dbReference type="EMBL" id="JAUZQE010000015">
    <property type="protein sequence ID" value="MDR4125981.1"/>
    <property type="molecule type" value="Genomic_DNA"/>
</dbReference>
<name>A0ABU1D6C4_9BURK</name>
<reference evidence="4 5" key="1">
    <citation type="submission" date="2023-08" db="EMBL/GenBank/DDBJ databases">
        <title>Alcaligenaceae gen. nov., a novel taxon isolated from the sludge of Yixing Pesticide Factory.</title>
        <authorList>
            <person name="Ruan L."/>
        </authorList>
    </citation>
    <scope>NUCLEOTIDE SEQUENCE [LARGE SCALE GENOMIC DNA]</scope>
    <source>
        <strain evidence="4 5">LG-2</strain>
    </source>
</reference>
<dbReference type="PANTHER" id="PTHR43630">
    <property type="entry name" value="POLY-BETA-1,6-N-ACETYL-D-GLUCOSAMINE SYNTHASE"/>
    <property type="match status" value="1"/>
</dbReference>
<keyword evidence="2" id="KW-0812">Transmembrane</keyword>
<protein>
    <submittedName>
        <fullName evidence="4">Glycosyltransferase family 2 protein</fullName>
        <ecNumber evidence="4">2.4.-.-</ecNumber>
    </submittedName>
</protein>
<dbReference type="SUPFAM" id="SSF53448">
    <property type="entry name" value="Nucleotide-diphospho-sugar transferases"/>
    <property type="match status" value="1"/>
</dbReference>
<evidence type="ECO:0000256" key="2">
    <source>
        <dbReference type="SAM" id="Phobius"/>
    </source>
</evidence>
<dbReference type="Pfam" id="PF00535">
    <property type="entry name" value="Glycos_transf_2"/>
    <property type="match status" value="1"/>
</dbReference>
<feature type="domain" description="Glycosyltransferase 2-like" evidence="3">
    <location>
        <begin position="13"/>
        <end position="115"/>
    </location>
</feature>
<keyword evidence="4" id="KW-0808">Transferase</keyword>
<accession>A0ABU1D6C4</accession>
<dbReference type="EC" id="2.4.-.-" evidence="4"/>